<dbReference type="AlphaFoldDB" id="A0A101RL21"/>
<evidence type="ECO:0000313" key="2">
    <source>
        <dbReference type="EMBL" id="KUN57283.1"/>
    </source>
</evidence>
<proteinExistence type="predicted"/>
<reference evidence="2 3" key="1">
    <citation type="submission" date="2015-10" db="EMBL/GenBank/DDBJ databases">
        <title>Draft genome sequence of Streptomyces canus DSM 40017, type strain for the species Streptomyces canus.</title>
        <authorList>
            <person name="Ruckert C."/>
            <person name="Winkler A."/>
            <person name="Kalinowski J."/>
            <person name="Kampfer P."/>
            <person name="Glaeser S."/>
        </authorList>
    </citation>
    <scope>NUCLEOTIDE SEQUENCE [LARGE SCALE GENOMIC DNA]</scope>
    <source>
        <strain evidence="2 3">DSM 40017</strain>
    </source>
</reference>
<sequence length="267" mass="29290">MEPQDLIIETPSGRVHAHAEPRGADAVVYTLGGALRGTVHITGTHHPDHWDQFTALRATFGSADAMAKVPPADSLPRLRNSTARHTGYLLAWEGPAGPQWEQSRIESTSGRPPSPKTEDTLRTVLHAVTEDATRRPDRARILDASRVRQTPALLDFFALARRNSEADIARYGSRAASDRHQARIVTAAWWTAARWLTARPHPLLTLLLADRPNSLARTAHTLALAATANEDAAAAEARRMQRFEAEAASLRSQMQPRRRTAAASPTH</sequence>
<gene>
    <name evidence="2" type="ORF">AQJ46_47890</name>
</gene>
<dbReference type="RefSeq" id="WP_059211655.1">
    <property type="nucleotide sequence ID" value="NZ_KQ948684.1"/>
</dbReference>
<feature type="compositionally biased region" description="Polar residues" evidence="1">
    <location>
        <begin position="100"/>
        <end position="111"/>
    </location>
</feature>
<evidence type="ECO:0000256" key="1">
    <source>
        <dbReference type="SAM" id="MobiDB-lite"/>
    </source>
</evidence>
<evidence type="ECO:0000313" key="3">
    <source>
        <dbReference type="Proteomes" id="UP000053669"/>
    </source>
</evidence>
<name>A0A101RL21_9ACTN</name>
<feature type="region of interest" description="Disordered" evidence="1">
    <location>
        <begin position="245"/>
        <end position="267"/>
    </location>
</feature>
<dbReference type="STRING" id="58343.AQJ46_47890"/>
<comment type="caution">
    <text evidence="2">The sequence shown here is derived from an EMBL/GenBank/DDBJ whole genome shotgun (WGS) entry which is preliminary data.</text>
</comment>
<organism evidence="2 3">
    <name type="scientific">Streptomyces canus</name>
    <dbReference type="NCBI Taxonomy" id="58343"/>
    <lineage>
        <taxon>Bacteria</taxon>
        <taxon>Bacillati</taxon>
        <taxon>Actinomycetota</taxon>
        <taxon>Actinomycetes</taxon>
        <taxon>Kitasatosporales</taxon>
        <taxon>Streptomycetaceae</taxon>
        <taxon>Streptomyces</taxon>
        <taxon>Streptomyces aurantiacus group</taxon>
    </lineage>
</organism>
<feature type="region of interest" description="Disordered" evidence="1">
    <location>
        <begin position="99"/>
        <end position="119"/>
    </location>
</feature>
<dbReference type="Proteomes" id="UP000053669">
    <property type="component" value="Unassembled WGS sequence"/>
</dbReference>
<dbReference type="EMBL" id="LMWU01000074">
    <property type="protein sequence ID" value="KUN57283.1"/>
    <property type="molecule type" value="Genomic_DNA"/>
</dbReference>
<protein>
    <submittedName>
        <fullName evidence="2">Uncharacterized protein</fullName>
    </submittedName>
</protein>
<accession>A0A101RL21</accession>